<dbReference type="AlphaFoldDB" id="A0A833EDP2"/>
<dbReference type="InterPro" id="IPR041623">
    <property type="entry name" value="NOG1_N"/>
</dbReference>
<accession>A0A833EDP2</accession>
<dbReference type="EMBL" id="DQVW01000051">
    <property type="protein sequence ID" value="HIQ32408.1"/>
    <property type="molecule type" value="Genomic_DNA"/>
</dbReference>
<evidence type="ECO:0000259" key="3">
    <source>
        <dbReference type="PROSITE" id="PS51710"/>
    </source>
</evidence>
<evidence type="ECO:0000313" key="5">
    <source>
        <dbReference type="Proteomes" id="UP000623215"/>
    </source>
</evidence>
<dbReference type="GO" id="GO:0005525">
    <property type="term" value="F:GTP binding"/>
    <property type="evidence" value="ECO:0007669"/>
    <property type="project" value="UniProtKB-KW"/>
</dbReference>
<keyword evidence="2" id="KW-0342">GTP-binding</keyword>
<dbReference type="PROSITE" id="PS51710">
    <property type="entry name" value="G_OBG"/>
    <property type="match status" value="1"/>
</dbReference>
<organism evidence="4 5">
    <name type="scientific">Methanothermococcus okinawensis</name>
    <dbReference type="NCBI Taxonomy" id="155863"/>
    <lineage>
        <taxon>Archaea</taxon>
        <taxon>Methanobacteriati</taxon>
        <taxon>Methanobacteriota</taxon>
        <taxon>Methanomada group</taxon>
        <taxon>Methanococci</taxon>
        <taxon>Methanococcales</taxon>
        <taxon>Methanococcaceae</taxon>
        <taxon>Methanothermococcus</taxon>
    </lineage>
</organism>
<dbReference type="PRINTS" id="PR00326">
    <property type="entry name" value="GTP1OBG"/>
</dbReference>
<reference evidence="4" key="1">
    <citation type="journal article" date="2020" name="ISME J.">
        <title>Gammaproteobacteria mediating utilization of methyl-, sulfur- and petroleum organic compounds in deep ocean hydrothermal plumes.</title>
        <authorList>
            <person name="Zhou Z."/>
            <person name="Liu Y."/>
            <person name="Pan J."/>
            <person name="Cron B.R."/>
            <person name="Toner B.M."/>
            <person name="Anantharaman K."/>
            <person name="Breier J.A."/>
            <person name="Dick G.J."/>
            <person name="Li M."/>
        </authorList>
    </citation>
    <scope>NUCLEOTIDE SEQUENCE</scope>
    <source>
        <strain evidence="4">SZUA-1534</strain>
    </source>
</reference>
<gene>
    <name evidence="4" type="ORF">EYH55_02885</name>
</gene>
<protein>
    <submittedName>
        <fullName evidence="4">NOG1 family protein</fullName>
    </submittedName>
</protein>
<evidence type="ECO:0000313" key="4">
    <source>
        <dbReference type="EMBL" id="HIQ32408.1"/>
    </source>
</evidence>
<dbReference type="NCBIfam" id="TIGR00231">
    <property type="entry name" value="small_GTP"/>
    <property type="match status" value="1"/>
</dbReference>
<dbReference type="InterPro" id="IPR010674">
    <property type="entry name" value="NOG1_Rossman_fold_dom"/>
</dbReference>
<dbReference type="Proteomes" id="UP000623215">
    <property type="component" value="Unassembled WGS sequence"/>
</dbReference>
<dbReference type="CDD" id="cd01897">
    <property type="entry name" value="NOG"/>
    <property type="match status" value="1"/>
</dbReference>
<dbReference type="InterPro" id="IPR005225">
    <property type="entry name" value="Small_GTP-bd"/>
</dbReference>
<dbReference type="Gene3D" id="1.20.120.1190">
    <property type="match status" value="1"/>
</dbReference>
<dbReference type="Gene3D" id="3.40.50.300">
    <property type="entry name" value="P-loop containing nucleotide triphosphate hydrolases"/>
    <property type="match status" value="1"/>
</dbReference>
<evidence type="ECO:0000256" key="1">
    <source>
        <dbReference type="ARBA" id="ARBA00022741"/>
    </source>
</evidence>
<dbReference type="SUPFAM" id="SSF52540">
    <property type="entry name" value="P-loop containing nucleoside triphosphate hydrolases"/>
    <property type="match status" value="1"/>
</dbReference>
<dbReference type="Pfam" id="PF06858">
    <property type="entry name" value="NOG1"/>
    <property type="match status" value="1"/>
</dbReference>
<dbReference type="Pfam" id="PF17835">
    <property type="entry name" value="NOG1_N"/>
    <property type="match status" value="1"/>
</dbReference>
<feature type="domain" description="OBG-type G" evidence="3">
    <location>
        <begin position="174"/>
        <end position="341"/>
    </location>
</feature>
<name>A0A833EDP2_9EURY</name>
<evidence type="ECO:0000256" key="2">
    <source>
        <dbReference type="ARBA" id="ARBA00023134"/>
    </source>
</evidence>
<comment type="caution">
    <text evidence="4">The sequence shown here is derived from an EMBL/GenBank/DDBJ whole genome shotgun (WGS) entry which is preliminary data.</text>
</comment>
<sequence>MMKKREDNPFKKIPTILLPEELMNKAYNRAEKAAENLRKSTIGFSLYKSRVIEDQKIRTATSVVADYLSNIVKRTPSLDNLSPFYREIVEILIDTDEFKKSLGAINWASQLIRKLGNTYSKRVRRARTPQEASKIRREFFGRVSSILKQIYPHLACIAVAREKLKNIPTVKDMPTVVIAGYPNVGKSSLLRRLTDAEPEVNSYPFTTKGLNIGYSHYDIQFIDTPGILDRPIYERNDIELHAVVALNYLADAIVYVIDPTEYCGYSIEEQLNLLKEITETFDVPVIVAINKIDIDEKEYRENLEKVERFLKELGIKDVVKISTEKGINLEALKKKIIEVLKSSKKLDSQENQCS</sequence>
<dbReference type="PANTHER" id="PTHR45759">
    <property type="entry name" value="NUCLEOLAR GTP-BINDING PROTEIN 1"/>
    <property type="match status" value="1"/>
</dbReference>
<dbReference type="InterPro" id="IPR006073">
    <property type="entry name" value="GTP-bd"/>
</dbReference>
<dbReference type="InterPro" id="IPR027417">
    <property type="entry name" value="P-loop_NTPase"/>
</dbReference>
<keyword evidence="1" id="KW-0547">Nucleotide-binding</keyword>
<dbReference type="InterPro" id="IPR031167">
    <property type="entry name" value="G_OBG"/>
</dbReference>
<proteinExistence type="predicted"/>